<organism evidence="1 2">
    <name type="scientific">Hathewaya histolytica</name>
    <name type="common">Clostridium histolyticum</name>
    <dbReference type="NCBI Taxonomy" id="1498"/>
    <lineage>
        <taxon>Bacteria</taxon>
        <taxon>Bacillati</taxon>
        <taxon>Bacillota</taxon>
        <taxon>Clostridia</taxon>
        <taxon>Eubacteriales</taxon>
        <taxon>Clostridiaceae</taxon>
        <taxon>Hathewaya</taxon>
    </lineage>
</organism>
<evidence type="ECO:0000313" key="1">
    <source>
        <dbReference type="EMBL" id="VTQ87832.1"/>
    </source>
</evidence>
<dbReference type="EMBL" id="LR590481">
    <property type="protein sequence ID" value="VTQ87832.1"/>
    <property type="molecule type" value="Genomic_DNA"/>
</dbReference>
<dbReference type="AlphaFoldDB" id="A0A4U9R8H4"/>
<gene>
    <name evidence="1" type="ORF">NCTC503_01142</name>
</gene>
<name>A0A4U9R8H4_HATHI</name>
<evidence type="ECO:0000313" key="2">
    <source>
        <dbReference type="Proteomes" id="UP000308489"/>
    </source>
</evidence>
<accession>A0A4U9R8H4</accession>
<dbReference type="KEGG" id="hhw:NCTC503_01142"/>
<sequence length="138" mass="16064">MGFKDSFRKKSAEVFFEKNSDRITQVQGKVLSIKVEEKSFLWILHKLTATLLIKPEGSKNIVHCTYKKKRWFKKVSFINILQGHSVLVQGLKGKKGKENRESIEVLNIRNNTTKKFLIPVEGAENIKVHRVNPNRRFK</sequence>
<proteinExistence type="predicted"/>
<reference evidence="1 2" key="1">
    <citation type="submission" date="2019-05" db="EMBL/GenBank/DDBJ databases">
        <authorList>
            <consortium name="Pathogen Informatics"/>
        </authorList>
    </citation>
    <scope>NUCLEOTIDE SEQUENCE [LARGE SCALE GENOMIC DNA]</scope>
    <source>
        <strain evidence="1 2">NCTC503</strain>
    </source>
</reference>
<dbReference type="OrthoDB" id="1904661at2"/>
<dbReference type="RefSeq" id="WP_138209833.1">
    <property type="nucleotide sequence ID" value="NZ_CBCRUQ010000004.1"/>
</dbReference>
<dbReference type="Proteomes" id="UP000308489">
    <property type="component" value="Chromosome 1"/>
</dbReference>
<keyword evidence="2" id="KW-1185">Reference proteome</keyword>
<protein>
    <submittedName>
        <fullName evidence="1">Uncharacterized protein</fullName>
    </submittedName>
</protein>